<evidence type="ECO:0000256" key="1">
    <source>
        <dbReference type="SAM" id="SignalP"/>
    </source>
</evidence>
<feature type="signal peptide" evidence="1">
    <location>
        <begin position="1"/>
        <end position="24"/>
    </location>
</feature>
<name>A0ABX7RCF1_9GAMM</name>
<gene>
    <name evidence="2" type="ORF">HIV01_015890</name>
</gene>
<accession>A0ABX7RCF1</accession>
<keyword evidence="1" id="KW-0732">Signal</keyword>
<feature type="chain" id="PRO_5047309952" evidence="1">
    <location>
        <begin position="25"/>
        <end position="162"/>
    </location>
</feature>
<evidence type="ECO:0000313" key="3">
    <source>
        <dbReference type="Proteomes" id="UP000663400"/>
    </source>
</evidence>
<protein>
    <submittedName>
        <fullName evidence="2">DUF4019 domain-containing protein</fullName>
    </submittedName>
</protein>
<organism evidence="2 3">
    <name type="scientific">Lysobacter arenosi</name>
    <dbReference type="NCBI Taxonomy" id="2795387"/>
    <lineage>
        <taxon>Bacteria</taxon>
        <taxon>Pseudomonadati</taxon>
        <taxon>Pseudomonadota</taxon>
        <taxon>Gammaproteobacteria</taxon>
        <taxon>Lysobacterales</taxon>
        <taxon>Lysobacteraceae</taxon>
        <taxon>Lysobacter</taxon>
    </lineage>
</organism>
<evidence type="ECO:0000313" key="2">
    <source>
        <dbReference type="EMBL" id="QSX74637.1"/>
    </source>
</evidence>
<sequence>MTAPRKIHALVCLVLSAALIPVLAQQATPPAAPQAAPRAAAPARDIDPNSLAAAAIQAAQLIDAGRAGEVWDGASAIAKRSVDRKKFTDSLTAQRTPLGATTARRWTLVSRHSTAGTEQLPAGTYANVEFDTQFSGNRSGHELISFRQDEDGTWRLAGYVLK</sequence>
<dbReference type="EMBL" id="CP071517">
    <property type="protein sequence ID" value="QSX74637.1"/>
    <property type="molecule type" value="Genomic_DNA"/>
</dbReference>
<dbReference type="RefSeq" id="WP_200608984.1">
    <property type="nucleotide sequence ID" value="NZ_CP071517.1"/>
</dbReference>
<reference evidence="2 3" key="1">
    <citation type="submission" date="2021-02" db="EMBL/GenBank/DDBJ databases">
        <title>Lysobacter arenosi sp. nov., isolated from soil of gangwondo yeongwol, south Korea.</title>
        <authorList>
            <person name="Kim K.R."/>
            <person name="Kim K.H."/>
            <person name="Jeon C.O."/>
        </authorList>
    </citation>
    <scope>NUCLEOTIDE SEQUENCE [LARGE SCALE GENOMIC DNA]</scope>
    <source>
        <strain evidence="2 3">R7</strain>
    </source>
</reference>
<keyword evidence="3" id="KW-1185">Reference proteome</keyword>
<dbReference type="Proteomes" id="UP000663400">
    <property type="component" value="Chromosome"/>
</dbReference>
<proteinExistence type="predicted"/>
<dbReference type="InterPro" id="IPR025091">
    <property type="entry name" value="DUF4019"/>
</dbReference>
<dbReference type="Pfam" id="PF13211">
    <property type="entry name" value="DUF4019"/>
    <property type="match status" value="1"/>
</dbReference>